<proteinExistence type="predicted"/>
<sequence length="40" mass="4850">MLKEIMLQRRKDELELYKLFAQDPAFKASWTQSMQRMVGM</sequence>
<protein>
    <submittedName>
        <fullName evidence="1">Type I restriction-modification system restriction subunit R</fullName>
        <ecNumber evidence="1">3.1.21.3</ecNumber>
    </submittedName>
</protein>
<dbReference type="AlphaFoldDB" id="A0A655R714"/>
<dbReference type="EC" id="3.1.21.3" evidence="1"/>
<name>A0A655R714_VIBCL</name>
<keyword evidence="1" id="KW-0378">Hydrolase</keyword>
<dbReference type="Proteomes" id="UP000044806">
    <property type="component" value="Unassembled WGS sequence"/>
</dbReference>
<evidence type="ECO:0000313" key="1">
    <source>
        <dbReference type="EMBL" id="CSA88034.1"/>
    </source>
</evidence>
<dbReference type="GO" id="GO:0009035">
    <property type="term" value="F:type I site-specific deoxyribonuclease activity"/>
    <property type="evidence" value="ECO:0007669"/>
    <property type="project" value="UniProtKB-EC"/>
</dbReference>
<dbReference type="EMBL" id="CWOW01000014">
    <property type="protein sequence ID" value="CSA88034.1"/>
    <property type="molecule type" value="Genomic_DNA"/>
</dbReference>
<gene>
    <name evidence="1" type="ORF">ERS013165_02661</name>
</gene>
<reference evidence="1 2" key="1">
    <citation type="submission" date="2015-07" db="EMBL/GenBank/DDBJ databases">
        <authorList>
            <consortium name="Pathogen Informatics"/>
        </authorList>
    </citation>
    <scope>NUCLEOTIDE SEQUENCE [LARGE SCALE GENOMIC DNA]</scope>
    <source>
        <strain evidence="1 2">A51</strain>
    </source>
</reference>
<accession>A0A655R714</accession>
<evidence type="ECO:0000313" key="2">
    <source>
        <dbReference type="Proteomes" id="UP000044806"/>
    </source>
</evidence>
<organism evidence="1 2">
    <name type="scientific">Vibrio cholerae</name>
    <dbReference type="NCBI Taxonomy" id="666"/>
    <lineage>
        <taxon>Bacteria</taxon>
        <taxon>Pseudomonadati</taxon>
        <taxon>Pseudomonadota</taxon>
        <taxon>Gammaproteobacteria</taxon>
        <taxon>Vibrionales</taxon>
        <taxon>Vibrionaceae</taxon>
        <taxon>Vibrio</taxon>
    </lineage>
</organism>